<dbReference type="EMBL" id="CM004397">
    <property type="protein sequence ID" value="OAY38135.1"/>
    <property type="molecule type" value="Genomic_DNA"/>
</dbReference>
<evidence type="ECO:0000313" key="1">
    <source>
        <dbReference type="EMBL" id="OAY38135.1"/>
    </source>
</evidence>
<organism evidence="1">
    <name type="scientific">Manihot esculenta</name>
    <name type="common">Cassava</name>
    <name type="synonym">Jatropha manihot</name>
    <dbReference type="NCBI Taxonomy" id="3983"/>
    <lineage>
        <taxon>Eukaryota</taxon>
        <taxon>Viridiplantae</taxon>
        <taxon>Streptophyta</taxon>
        <taxon>Embryophyta</taxon>
        <taxon>Tracheophyta</taxon>
        <taxon>Spermatophyta</taxon>
        <taxon>Magnoliopsida</taxon>
        <taxon>eudicotyledons</taxon>
        <taxon>Gunneridae</taxon>
        <taxon>Pentapetalae</taxon>
        <taxon>rosids</taxon>
        <taxon>fabids</taxon>
        <taxon>Malpighiales</taxon>
        <taxon>Euphorbiaceae</taxon>
        <taxon>Crotonoideae</taxon>
        <taxon>Manihoteae</taxon>
        <taxon>Manihot</taxon>
    </lineage>
</organism>
<accession>A0A2C9V1G6</accession>
<name>A0A2C9V1G6_MANES</name>
<reference evidence="1" key="1">
    <citation type="submission" date="2016-02" db="EMBL/GenBank/DDBJ databases">
        <title>WGS assembly of Manihot esculenta.</title>
        <authorList>
            <person name="Bredeson J.V."/>
            <person name="Prochnik S.E."/>
            <person name="Lyons J.B."/>
            <person name="Schmutz J."/>
            <person name="Grimwood J."/>
            <person name="Vrebalov J."/>
            <person name="Bart R.S."/>
            <person name="Amuge T."/>
            <person name="Ferguson M.E."/>
            <person name="Green R."/>
            <person name="Putnam N."/>
            <person name="Stites J."/>
            <person name="Rounsley S."/>
            <person name="Rokhsar D.S."/>
        </authorList>
    </citation>
    <scope>NUCLEOTIDE SEQUENCE [LARGE SCALE GENOMIC DNA]</scope>
    <source>
        <tissue evidence="1">Leaf</tissue>
    </source>
</reference>
<proteinExistence type="predicted"/>
<sequence>MILYIHAEVLSVVSMPKTIGCVVSLVTNGWWIFLILANEDHCSDSYEFIVDARRENNCFPFASSISCFQIEF</sequence>
<dbReference type="AlphaFoldDB" id="A0A2C9V1G6"/>
<protein>
    <submittedName>
        <fullName evidence="1">Uncharacterized protein</fullName>
    </submittedName>
</protein>
<gene>
    <name evidence="1" type="ORF">MANES_11G156000</name>
</gene>